<dbReference type="Proteomes" id="UP000634136">
    <property type="component" value="Unassembled WGS sequence"/>
</dbReference>
<proteinExistence type="predicted"/>
<organism evidence="4 5">
    <name type="scientific">Senna tora</name>
    <dbReference type="NCBI Taxonomy" id="362788"/>
    <lineage>
        <taxon>Eukaryota</taxon>
        <taxon>Viridiplantae</taxon>
        <taxon>Streptophyta</taxon>
        <taxon>Embryophyta</taxon>
        <taxon>Tracheophyta</taxon>
        <taxon>Spermatophyta</taxon>
        <taxon>Magnoliopsida</taxon>
        <taxon>eudicotyledons</taxon>
        <taxon>Gunneridae</taxon>
        <taxon>Pentapetalae</taxon>
        <taxon>rosids</taxon>
        <taxon>fabids</taxon>
        <taxon>Fabales</taxon>
        <taxon>Fabaceae</taxon>
        <taxon>Caesalpinioideae</taxon>
        <taxon>Cassia clade</taxon>
        <taxon>Senna</taxon>
    </lineage>
</organism>
<feature type="domain" description="At2g24240-like C-terminal beta-propeller" evidence="3">
    <location>
        <begin position="134"/>
        <end position="463"/>
    </location>
</feature>
<dbReference type="InterPro" id="IPR003131">
    <property type="entry name" value="T1-type_BTB"/>
</dbReference>
<dbReference type="PANTHER" id="PTHR11145">
    <property type="entry name" value="BTB/POZ DOMAIN-CONTAINING ADAPTER FOR CUL3-MEDIATED RHOA DEGRADATION PROTEIN FAMILY MEMBER"/>
    <property type="match status" value="1"/>
</dbReference>
<dbReference type="Gene3D" id="3.30.710.10">
    <property type="entry name" value="Potassium Channel Kv1.1, Chain A"/>
    <property type="match status" value="1"/>
</dbReference>
<evidence type="ECO:0000256" key="1">
    <source>
        <dbReference type="ARBA" id="ARBA00004906"/>
    </source>
</evidence>
<evidence type="ECO:0000313" key="5">
    <source>
        <dbReference type="Proteomes" id="UP000634136"/>
    </source>
</evidence>
<dbReference type="Pfam" id="PF25279">
    <property type="entry name" value="Beta_prop_At2g24240"/>
    <property type="match status" value="1"/>
</dbReference>
<protein>
    <submittedName>
        <fullName evidence="4">BTB/POZ domain-containing protein</fullName>
    </submittedName>
</protein>
<sequence>MEAGTSDLTRGTHPSDDRIKLNVGGKLFETTLSTVRSGGPDSLLSALSSRAIDDPNPVFIDRDPEIFSVLLSLLRTNTLPSTARRFSKQELADEALYYGIDAQFKAATSPPPLDGIDASIVATIRPASEGLPSTFTAAADGSVWIAHGGQISNFDWNLGHASTIRTHLDEIDSISRVWPEIAAVGSGSNAGLHFYDFSNGGNVGSVHWTDPSDPRIFKARVKAITGSENSIFAAFDCPHRENCILEVDKTRLQIASQFARQSGNQAKHMTPETLTWVPEIGVLVGSAVTAGAFGYAGYIRLWDPRSGEVVWETNEPGAGRSSRFGDSFACVGVDVEGLTLFKLCSQSGDLAMADMRHLGDDPWVYLKEKNPSLVNIDGVTSSVIHCYKRQVFVGREGDLEVWSRLGEMKNGVEGESEEAEGLYRRNFVDKKENSEKGIIKKIEGGGNRLFISREEVEGIEVWESSHSSGLISVL</sequence>
<dbReference type="Pfam" id="PF02214">
    <property type="entry name" value="BTB_2"/>
    <property type="match status" value="1"/>
</dbReference>
<comment type="caution">
    <text evidence="4">The sequence shown here is derived from an EMBL/GenBank/DDBJ whole genome shotgun (WGS) entry which is preliminary data.</text>
</comment>
<dbReference type="InterPro" id="IPR011333">
    <property type="entry name" value="SKP1/BTB/POZ_sf"/>
</dbReference>
<keyword evidence="5" id="KW-1185">Reference proteome</keyword>
<dbReference type="SUPFAM" id="SSF50998">
    <property type="entry name" value="Quinoprotein alcohol dehydrogenase-like"/>
    <property type="match status" value="1"/>
</dbReference>
<dbReference type="InterPro" id="IPR011047">
    <property type="entry name" value="Quinoprotein_ADH-like_sf"/>
</dbReference>
<evidence type="ECO:0000313" key="4">
    <source>
        <dbReference type="EMBL" id="KAF7825558.1"/>
    </source>
</evidence>
<dbReference type="EMBL" id="JAAIUW010000006">
    <property type="protein sequence ID" value="KAF7825558.1"/>
    <property type="molecule type" value="Genomic_DNA"/>
</dbReference>
<dbReference type="SUPFAM" id="SSF54695">
    <property type="entry name" value="POZ domain"/>
    <property type="match status" value="1"/>
</dbReference>
<name>A0A834WLS3_9FABA</name>
<dbReference type="AlphaFoldDB" id="A0A834WLS3"/>
<dbReference type="CDD" id="cd18316">
    <property type="entry name" value="BTB_POZ_KCTD-like"/>
    <property type="match status" value="1"/>
</dbReference>
<dbReference type="PANTHER" id="PTHR11145:SF8">
    <property type="entry name" value="RE57120P"/>
    <property type="match status" value="1"/>
</dbReference>
<dbReference type="OrthoDB" id="2414723at2759"/>
<comment type="pathway">
    <text evidence="1">Protein modification; protein ubiquitination.</text>
</comment>
<accession>A0A834WLS3</accession>
<dbReference type="GO" id="GO:0051260">
    <property type="term" value="P:protein homooligomerization"/>
    <property type="evidence" value="ECO:0007669"/>
    <property type="project" value="InterPro"/>
</dbReference>
<reference evidence="4" key="1">
    <citation type="submission" date="2020-09" db="EMBL/GenBank/DDBJ databases">
        <title>Genome-Enabled Discovery of Anthraquinone Biosynthesis in Senna tora.</title>
        <authorList>
            <person name="Kang S.-H."/>
            <person name="Pandey R.P."/>
            <person name="Lee C.-M."/>
            <person name="Sim J.-S."/>
            <person name="Jeong J.-T."/>
            <person name="Choi B.-S."/>
            <person name="Jung M."/>
            <person name="Ginzburg D."/>
            <person name="Zhao K."/>
            <person name="Won S.Y."/>
            <person name="Oh T.-J."/>
            <person name="Yu Y."/>
            <person name="Kim N.-H."/>
            <person name="Lee O.R."/>
            <person name="Lee T.-H."/>
            <person name="Bashyal P."/>
            <person name="Kim T.-S."/>
            <person name="Lee W.-H."/>
            <person name="Kawkins C."/>
            <person name="Kim C.-K."/>
            <person name="Kim J.S."/>
            <person name="Ahn B.O."/>
            <person name="Rhee S.Y."/>
            <person name="Sohng J.K."/>
        </authorList>
    </citation>
    <scope>NUCLEOTIDE SEQUENCE</scope>
    <source>
        <tissue evidence="4">Leaf</tissue>
    </source>
</reference>
<evidence type="ECO:0000259" key="2">
    <source>
        <dbReference type="Pfam" id="PF02214"/>
    </source>
</evidence>
<gene>
    <name evidence="4" type="ORF">G2W53_016722</name>
</gene>
<feature type="domain" description="Potassium channel tetramerisation-type BTB" evidence="2">
    <location>
        <begin position="19"/>
        <end position="103"/>
    </location>
</feature>
<dbReference type="InterPro" id="IPR045068">
    <property type="entry name" value="BACURD1-3"/>
</dbReference>
<dbReference type="InterPro" id="IPR057441">
    <property type="entry name" value="Beta_prop_At2g24240"/>
</dbReference>
<evidence type="ECO:0000259" key="3">
    <source>
        <dbReference type="Pfam" id="PF25279"/>
    </source>
</evidence>